<keyword evidence="3" id="KW-1185">Reference proteome</keyword>
<dbReference type="EMBL" id="LQQC01000010">
    <property type="protein sequence ID" value="KXZ58362.1"/>
    <property type="molecule type" value="Genomic_DNA"/>
</dbReference>
<keyword evidence="1" id="KW-0812">Transmembrane</keyword>
<reference evidence="2 3" key="1">
    <citation type="submission" date="2016-01" db="EMBL/GenBank/DDBJ databases">
        <title>Use of Whole Genome Sequencing to ascertain that Brevibacterium massiliense (Roux, Raoult 2009) is a later heterotypic synonym of Brevibacterium ravenspurgense (Mages 2008).</title>
        <authorList>
            <person name="Bernier A.-M."/>
            <person name="Burdz T."/>
            <person name="Huynh C."/>
            <person name="Pachecho A.L."/>
            <person name="Wiebe D."/>
            <person name="Bonner C."/>
            <person name="Bernard K."/>
        </authorList>
    </citation>
    <scope>NUCLEOTIDE SEQUENCE [LARGE SCALE GENOMIC DNA]</scope>
    <source>
        <strain evidence="2 3">CCUG56047</strain>
    </source>
</reference>
<sequence>MSQQSTSAQAVSRLMQRILLFSAIAGVAIALIAAVIGGLTVGVSGVYSALIGAAVAFVFFGITAVIMLFTADAGPAVTAGAAMGGFLVKIVLLFAVIAMLSGKDFYHPMVLFITLVAGAVASLAIETWAVQNARIPTVDPTLGKRD</sequence>
<evidence type="ECO:0000256" key="1">
    <source>
        <dbReference type="SAM" id="Phobius"/>
    </source>
</evidence>
<keyword evidence="1" id="KW-0472">Membrane</keyword>
<feature type="transmembrane region" description="Helical" evidence="1">
    <location>
        <begin position="46"/>
        <end position="69"/>
    </location>
</feature>
<gene>
    <name evidence="2" type="ORF">Bravens_01409</name>
</gene>
<proteinExistence type="predicted"/>
<name>A0A150H8D8_9MICO</name>
<dbReference type="RefSeq" id="WP_062021723.1">
    <property type="nucleotide sequence ID" value="NZ_JAKRCZ010000001.1"/>
</dbReference>
<protein>
    <recommendedName>
        <fullName evidence="4">ATP synthase protein I</fullName>
    </recommendedName>
</protein>
<keyword evidence="1" id="KW-1133">Transmembrane helix</keyword>
<organism evidence="2 3">
    <name type="scientific">Brevibacterium ravenspurgense</name>
    <dbReference type="NCBI Taxonomy" id="479117"/>
    <lineage>
        <taxon>Bacteria</taxon>
        <taxon>Bacillati</taxon>
        <taxon>Actinomycetota</taxon>
        <taxon>Actinomycetes</taxon>
        <taxon>Micrococcales</taxon>
        <taxon>Brevibacteriaceae</taxon>
        <taxon>Brevibacterium</taxon>
    </lineage>
</organism>
<dbReference type="PATRIC" id="fig|479117.4.peg.1398"/>
<dbReference type="Proteomes" id="UP000243589">
    <property type="component" value="Unassembled WGS sequence"/>
</dbReference>
<accession>A0A150H8D8</accession>
<evidence type="ECO:0008006" key="4">
    <source>
        <dbReference type="Google" id="ProtNLM"/>
    </source>
</evidence>
<feature type="transmembrane region" description="Helical" evidence="1">
    <location>
        <begin position="18"/>
        <end position="40"/>
    </location>
</feature>
<feature type="transmembrane region" description="Helical" evidence="1">
    <location>
        <begin position="76"/>
        <end position="99"/>
    </location>
</feature>
<comment type="caution">
    <text evidence="2">The sequence shown here is derived from an EMBL/GenBank/DDBJ whole genome shotgun (WGS) entry which is preliminary data.</text>
</comment>
<evidence type="ECO:0000313" key="3">
    <source>
        <dbReference type="Proteomes" id="UP000243589"/>
    </source>
</evidence>
<feature type="transmembrane region" description="Helical" evidence="1">
    <location>
        <begin position="105"/>
        <end position="125"/>
    </location>
</feature>
<dbReference type="AlphaFoldDB" id="A0A150H8D8"/>
<evidence type="ECO:0000313" key="2">
    <source>
        <dbReference type="EMBL" id="KXZ58362.1"/>
    </source>
</evidence>